<dbReference type="Pfam" id="PF13276">
    <property type="entry name" value="HTH_21"/>
    <property type="match status" value="1"/>
</dbReference>
<keyword evidence="3" id="KW-1185">Reference proteome</keyword>
<dbReference type="KEGG" id="lsh:CAB17_11405"/>
<organism evidence="2 3">
    <name type="scientific">Legionella sainthelensi</name>
    <dbReference type="NCBI Taxonomy" id="28087"/>
    <lineage>
        <taxon>Bacteria</taxon>
        <taxon>Pseudomonadati</taxon>
        <taxon>Pseudomonadota</taxon>
        <taxon>Gammaproteobacteria</taxon>
        <taxon>Legionellales</taxon>
        <taxon>Legionellaceae</taxon>
        <taxon>Legionella</taxon>
    </lineage>
</organism>
<feature type="domain" description="HTH-like" evidence="1">
    <location>
        <begin position="57"/>
        <end position="93"/>
    </location>
</feature>
<dbReference type="InterPro" id="IPR025948">
    <property type="entry name" value="HTH-like_dom"/>
</dbReference>
<dbReference type="EMBL" id="CP025491">
    <property type="protein sequence ID" value="AUH72593.1"/>
    <property type="molecule type" value="Genomic_DNA"/>
</dbReference>
<reference evidence="2 3" key="1">
    <citation type="submission" date="2017-12" db="EMBL/GenBank/DDBJ databases">
        <title>Legionella sainthelensi LA01-117, whole genome sequence of a clinical isolate from New Zealand.</title>
        <authorList>
            <person name="Cree S.L."/>
            <person name="Slow S."/>
            <person name="Kennedy M.A."/>
            <person name="Murdoch D.R."/>
            <person name="Biggs P.J."/>
            <person name="Anderson T."/>
        </authorList>
    </citation>
    <scope>NUCLEOTIDE SEQUENCE [LARGE SCALE GENOMIC DNA]</scope>
    <source>
        <strain evidence="2 3">LA01-117</strain>
    </source>
</reference>
<accession>A0A2H5FM29</accession>
<name>A0A2H5FM29_9GAMM</name>
<evidence type="ECO:0000259" key="1">
    <source>
        <dbReference type="Pfam" id="PF13276"/>
    </source>
</evidence>
<sequence length="94" mass="11095">MEKGESLLCSGNEVKYSFIHHKKIWPVGVLCQLLGVTRQSYYSYQKRQNNKPKDPLHDELIERIKKIAESRHYCYGSRRMRKALNVLGYPVGRR</sequence>
<evidence type="ECO:0000313" key="3">
    <source>
        <dbReference type="Proteomes" id="UP000234343"/>
    </source>
</evidence>
<proteinExistence type="predicted"/>
<protein>
    <recommendedName>
        <fullName evidence="1">HTH-like domain-containing protein</fullName>
    </recommendedName>
</protein>
<dbReference type="AlphaFoldDB" id="A0A2H5FM29"/>
<evidence type="ECO:0000313" key="2">
    <source>
        <dbReference type="EMBL" id="AUH72593.1"/>
    </source>
</evidence>
<dbReference type="Proteomes" id="UP000234343">
    <property type="component" value="Chromosome"/>
</dbReference>
<gene>
    <name evidence="2" type="ORF">CAB17_11405</name>
</gene>